<sequence>MGRPSQQAYRVKDTAAGTALRLQTADTAVTILPDLFAKAPS</sequence>
<accession>A0A455SUV1</accession>
<dbReference type="AlphaFoldDB" id="A0A455SUV1"/>
<reference evidence="1" key="1">
    <citation type="submission" date="2018-12" db="EMBL/GenBank/DDBJ databases">
        <title>Novel natural products biosynthetic potential of the class Ktedonobacteria.</title>
        <authorList>
            <person name="Zheng Y."/>
            <person name="Saitou A."/>
            <person name="Wang C.M."/>
            <person name="Toyoda A."/>
            <person name="Minakuchi Y."/>
            <person name="Sekiguchi Y."/>
            <person name="Ueda K."/>
            <person name="Takano H."/>
            <person name="Sakai Y."/>
            <person name="Yokota A."/>
            <person name="Yabe S."/>
        </authorList>
    </citation>
    <scope>NUCLEOTIDE SEQUENCE</scope>
    <source>
        <strain evidence="1">A3-2</strain>
    </source>
</reference>
<proteinExistence type="predicted"/>
<dbReference type="EMBL" id="AP019377">
    <property type="protein sequence ID" value="BBH92203.1"/>
    <property type="molecule type" value="Genomic_DNA"/>
</dbReference>
<evidence type="ECO:0000313" key="1">
    <source>
        <dbReference type="EMBL" id="BBH92203.1"/>
    </source>
</evidence>
<organism evidence="1">
    <name type="scientific">Thermogemmatispora argillosa</name>
    <dbReference type="NCBI Taxonomy" id="2045280"/>
    <lineage>
        <taxon>Bacteria</taxon>
        <taxon>Bacillati</taxon>
        <taxon>Chloroflexota</taxon>
        <taxon>Ktedonobacteria</taxon>
        <taxon>Thermogemmatisporales</taxon>
        <taxon>Thermogemmatisporaceae</taxon>
        <taxon>Thermogemmatispora</taxon>
    </lineage>
</organism>
<gene>
    <name evidence="1" type="ORF">KTA_04020</name>
</gene>
<protein>
    <submittedName>
        <fullName evidence="1">Uncharacterized protein</fullName>
    </submittedName>
</protein>
<name>A0A455SUV1_9CHLR</name>